<dbReference type="InterPro" id="IPR013154">
    <property type="entry name" value="ADH-like_N"/>
</dbReference>
<dbReference type="Gene3D" id="3.40.50.720">
    <property type="entry name" value="NAD(P)-binding Rossmann-like Domain"/>
    <property type="match status" value="1"/>
</dbReference>
<dbReference type="SUPFAM" id="SSF50129">
    <property type="entry name" value="GroES-like"/>
    <property type="match status" value="1"/>
</dbReference>
<evidence type="ECO:0000256" key="1">
    <source>
        <dbReference type="ARBA" id="ARBA00010371"/>
    </source>
</evidence>
<evidence type="ECO:0000259" key="4">
    <source>
        <dbReference type="SMART" id="SM00829"/>
    </source>
</evidence>
<dbReference type="KEGG" id="tad:TRIADDRAFT_19171"/>
<dbReference type="InterPro" id="IPR036291">
    <property type="entry name" value="NAD(P)-bd_dom_sf"/>
</dbReference>
<organism evidence="5 6">
    <name type="scientific">Trichoplax adhaerens</name>
    <name type="common">Trichoplax reptans</name>
    <dbReference type="NCBI Taxonomy" id="10228"/>
    <lineage>
        <taxon>Eukaryota</taxon>
        <taxon>Metazoa</taxon>
        <taxon>Placozoa</taxon>
        <taxon>Uniplacotomia</taxon>
        <taxon>Trichoplacea</taxon>
        <taxon>Trichoplacidae</taxon>
        <taxon>Trichoplax</taxon>
    </lineage>
</organism>
<dbReference type="SUPFAM" id="SSF51735">
    <property type="entry name" value="NAD(P)-binding Rossmann-fold domains"/>
    <property type="match status" value="1"/>
</dbReference>
<dbReference type="HOGENOM" id="CLU_026673_3_1_1"/>
<dbReference type="InterPro" id="IPR002364">
    <property type="entry name" value="Quin_OxRdtase/zeta-crystal_CS"/>
</dbReference>
<evidence type="ECO:0000256" key="3">
    <source>
        <dbReference type="ARBA" id="ARBA00023002"/>
    </source>
</evidence>
<gene>
    <name evidence="5" type="ORF">TRIADDRAFT_19171</name>
</gene>
<protein>
    <recommendedName>
        <fullName evidence="2">15-oxoprostaglandin 13-reductase</fullName>
        <ecNumber evidence="2">1.3.1.48</ecNumber>
    </recommendedName>
</protein>
<dbReference type="InterPro" id="IPR013149">
    <property type="entry name" value="ADH-like_C"/>
</dbReference>
<dbReference type="InterPro" id="IPR051397">
    <property type="entry name" value="Zn-ADH-like_protein"/>
</dbReference>
<dbReference type="PhylomeDB" id="B3RL05"/>
<dbReference type="Gene3D" id="3.90.180.10">
    <property type="entry name" value="Medium-chain alcohol dehydrogenases, catalytic domain"/>
    <property type="match status" value="1"/>
</dbReference>
<dbReference type="EC" id="1.3.1.48" evidence="2"/>
<dbReference type="EMBL" id="DS985241">
    <property type="protein sequence ID" value="EDV29464.1"/>
    <property type="molecule type" value="Genomic_DNA"/>
</dbReference>
<dbReference type="Pfam" id="PF00107">
    <property type="entry name" value="ADH_zinc_N"/>
    <property type="match status" value="1"/>
</dbReference>
<dbReference type="OMA" id="VDMSYSR"/>
<dbReference type="PROSITE" id="PS01162">
    <property type="entry name" value="QOR_ZETA_CRYSTAL"/>
    <property type="match status" value="1"/>
</dbReference>
<dbReference type="Proteomes" id="UP000009022">
    <property type="component" value="Unassembled WGS sequence"/>
</dbReference>
<evidence type="ECO:0000313" key="5">
    <source>
        <dbReference type="EMBL" id="EDV29464.1"/>
    </source>
</evidence>
<dbReference type="InterPro" id="IPR020843">
    <property type="entry name" value="ER"/>
</dbReference>
<keyword evidence="3" id="KW-0560">Oxidoreductase</keyword>
<dbReference type="InParanoid" id="B3RL05"/>
<dbReference type="AlphaFoldDB" id="B3RL05"/>
<comment type="similarity">
    <text evidence="1">Belongs to the zinc-containing alcohol dehydrogenase family. Quinone oxidoreductase subfamily.</text>
</comment>
<dbReference type="CDD" id="cd08250">
    <property type="entry name" value="Mgc45594_like"/>
    <property type="match status" value="1"/>
</dbReference>
<sequence length="349" mass="38467">MAAALPRTFRRILCEKFSPDFRQATRIVDTPMVNPGAKELLIKNRYLGINASDINFTAGRYFNGDEQPPFGVGFEAIGEIVALGNECQRHFKVGNHVAYMQNGSFAEYMVVPAREAFPIPSCNPEYIPFMVSGLTASISLDQLGDLKSGETVLVTAAAGGTGQFAVQLAKAAGCHVIGTCSSSEKAEFLRNIGCDRPVNYKTENLDQVLKKEYPKGIDVVYESIGAEMFNICLENLAIKGRLIVIGYISGYQTAKGVSKSRNLIIPPRLLSKSSSLRGFLLFHYVKHYGKHFQKLANMYHRAELKSSVDLGQQTHYKGLDSIAEAIDYMYSGKNKGKIIVELPKQTSML</sequence>
<dbReference type="FunFam" id="3.40.50.720:FF:000121">
    <property type="entry name" value="Prostaglandin reductase 2"/>
    <property type="match status" value="1"/>
</dbReference>
<dbReference type="STRING" id="10228.B3RL05"/>
<dbReference type="InterPro" id="IPR011032">
    <property type="entry name" value="GroES-like_sf"/>
</dbReference>
<proteinExistence type="inferred from homology"/>
<dbReference type="RefSeq" id="XP_002108666.1">
    <property type="nucleotide sequence ID" value="XM_002108630.1"/>
</dbReference>
<dbReference type="Pfam" id="PF08240">
    <property type="entry name" value="ADH_N"/>
    <property type="match status" value="1"/>
</dbReference>
<dbReference type="FunCoup" id="B3RL05">
    <property type="interactions" value="800"/>
</dbReference>
<dbReference type="eggNOG" id="KOG1196">
    <property type="taxonomic scope" value="Eukaryota"/>
</dbReference>
<dbReference type="OrthoDB" id="9992527at2759"/>
<dbReference type="PANTHER" id="PTHR43677:SF3">
    <property type="entry name" value="PROSTAGLANDIN REDUCTASE 3"/>
    <property type="match status" value="1"/>
</dbReference>
<accession>B3RL05</accession>
<dbReference type="GO" id="GO:0008270">
    <property type="term" value="F:zinc ion binding"/>
    <property type="evidence" value="ECO:0007669"/>
    <property type="project" value="InterPro"/>
</dbReference>
<keyword evidence="6" id="KW-1185">Reference proteome</keyword>
<dbReference type="GeneID" id="6749096"/>
<reference evidence="5 6" key="1">
    <citation type="journal article" date="2008" name="Nature">
        <title>The Trichoplax genome and the nature of placozoans.</title>
        <authorList>
            <person name="Srivastava M."/>
            <person name="Begovic E."/>
            <person name="Chapman J."/>
            <person name="Putnam N.H."/>
            <person name="Hellsten U."/>
            <person name="Kawashima T."/>
            <person name="Kuo A."/>
            <person name="Mitros T."/>
            <person name="Salamov A."/>
            <person name="Carpenter M.L."/>
            <person name="Signorovitch A.Y."/>
            <person name="Moreno M.A."/>
            <person name="Kamm K."/>
            <person name="Grimwood J."/>
            <person name="Schmutz J."/>
            <person name="Shapiro H."/>
            <person name="Grigoriev I.V."/>
            <person name="Buss L.W."/>
            <person name="Schierwater B."/>
            <person name="Dellaporta S.L."/>
            <person name="Rokhsar D.S."/>
        </authorList>
    </citation>
    <scope>NUCLEOTIDE SEQUENCE [LARGE SCALE GENOMIC DNA]</scope>
    <source>
        <strain evidence="5 6">Grell-BS-1999</strain>
    </source>
</reference>
<evidence type="ECO:0000313" key="6">
    <source>
        <dbReference type="Proteomes" id="UP000009022"/>
    </source>
</evidence>
<feature type="domain" description="Enoyl reductase (ER)" evidence="4">
    <location>
        <begin position="20"/>
        <end position="340"/>
    </location>
</feature>
<evidence type="ECO:0000256" key="2">
    <source>
        <dbReference type="ARBA" id="ARBA00011981"/>
    </source>
</evidence>
<name>B3RL05_TRIAD</name>
<dbReference type="GO" id="GO:0047522">
    <property type="term" value="F:15-oxoprostaglandin 13-reductase [NAD(P)+] activity"/>
    <property type="evidence" value="ECO:0000318"/>
    <property type="project" value="GO_Central"/>
</dbReference>
<dbReference type="CTD" id="6749096"/>
<dbReference type="SMART" id="SM00829">
    <property type="entry name" value="PKS_ER"/>
    <property type="match status" value="1"/>
</dbReference>
<dbReference type="PANTHER" id="PTHR43677">
    <property type="entry name" value="SHORT-CHAIN DEHYDROGENASE/REDUCTASE"/>
    <property type="match status" value="1"/>
</dbReference>